<dbReference type="AlphaFoldDB" id="A0AAN4QAB2"/>
<comment type="caution">
    <text evidence="1">The sequence shown here is derived from an EMBL/GenBank/DDBJ whole genome shotgun (WGS) entry which is preliminary data.</text>
</comment>
<keyword evidence="1" id="KW-0804">Transcription</keyword>
<gene>
    <name evidence="1" type="ORF">KPSA3_06043</name>
</gene>
<dbReference type="GO" id="GO:0000428">
    <property type="term" value="C:DNA-directed RNA polymerase complex"/>
    <property type="evidence" value="ECO:0007669"/>
    <property type="project" value="UniProtKB-KW"/>
</dbReference>
<sequence>MIRRTRRQQLSPDRNRPAWFASRRICNAASFACLHHRHQLVQGVEAAWEADVGVELYKISLASLTLRPASSPWLRAALRLGMSLVAINAAIRGIACCRVDSDSELAGEIVTVCDASAVCVVTLNIAPALKQSINSAESAVVLLASLVIMRLYPLRVVAVLLDRTEDGWGG</sequence>
<evidence type="ECO:0000313" key="2">
    <source>
        <dbReference type="Proteomes" id="UP000248291"/>
    </source>
</evidence>
<protein>
    <submittedName>
        <fullName evidence="1">DNA-directed RNA polymerase</fullName>
    </submittedName>
</protein>
<name>A0AAN4QAB2_PSESF</name>
<organism evidence="1 2">
    <name type="scientific">Pseudomonas syringae pv. actinidiae</name>
    <dbReference type="NCBI Taxonomy" id="103796"/>
    <lineage>
        <taxon>Bacteria</taxon>
        <taxon>Pseudomonadati</taxon>
        <taxon>Pseudomonadota</taxon>
        <taxon>Gammaproteobacteria</taxon>
        <taxon>Pseudomonadales</taxon>
        <taxon>Pseudomonadaceae</taxon>
        <taxon>Pseudomonas</taxon>
        <taxon>Pseudomonas syringae</taxon>
    </lineage>
</organism>
<evidence type="ECO:0000313" key="1">
    <source>
        <dbReference type="EMBL" id="GBH20021.1"/>
    </source>
</evidence>
<proteinExistence type="predicted"/>
<dbReference type="Proteomes" id="UP000248291">
    <property type="component" value="Unassembled WGS sequence"/>
</dbReference>
<keyword evidence="1" id="KW-0240">DNA-directed RNA polymerase</keyword>
<reference evidence="1 2" key="1">
    <citation type="submission" date="2018-04" db="EMBL/GenBank/DDBJ databases">
        <title>Draft genome sequence of Pseudomonas syringae pv. actinidiae biovar 3 strains isolated from kiwifruit in Kagawa prefecture.</title>
        <authorList>
            <person name="Tabuchi M."/>
            <person name="Saito M."/>
            <person name="Fujiwara S."/>
            <person name="Sasa N."/>
            <person name="Akimitsu K."/>
            <person name="Gomi K."/>
            <person name="Konishi-Sugita S."/>
            <person name="Hamano K."/>
            <person name="Kataoka I."/>
        </authorList>
    </citation>
    <scope>NUCLEOTIDE SEQUENCE [LARGE SCALE GENOMIC DNA]</scope>
    <source>
        <strain evidence="1 2">MAFF212211</strain>
    </source>
</reference>
<accession>A0AAN4QAB2</accession>
<dbReference type="EMBL" id="BGKA01000243">
    <property type="protein sequence ID" value="GBH20021.1"/>
    <property type="molecule type" value="Genomic_DNA"/>
</dbReference>